<dbReference type="Gene3D" id="3.40.50.1700">
    <property type="entry name" value="Glycoside hydrolase family 3 C-terminal domain"/>
    <property type="match status" value="1"/>
</dbReference>
<evidence type="ECO:0000313" key="8">
    <source>
        <dbReference type="EMBL" id="QUC07471.1"/>
    </source>
</evidence>
<proteinExistence type="inferred from homology"/>
<evidence type="ECO:0000256" key="3">
    <source>
        <dbReference type="ARBA" id="ARBA00012663"/>
    </source>
</evidence>
<dbReference type="Proteomes" id="UP000678513">
    <property type="component" value="Chromosome"/>
</dbReference>
<evidence type="ECO:0000313" key="9">
    <source>
        <dbReference type="Proteomes" id="UP000678513"/>
    </source>
</evidence>
<gene>
    <name evidence="8" type="ORF">J5A65_11090</name>
</gene>
<feature type="domain" description="Glycoside hydrolase family 3 N-terminal" evidence="7">
    <location>
        <begin position="52"/>
        <end position="385"/>
    </location>
</feature>
<dbReference type="InterPro" id="IPR017853">
    <property type="entry name" value="GH"/>
</dbReference>
<dbReference type="InterPro" id="IPR001764">
    <property type="entry name" value="Glyco_hydro_3_N"/>
</dbReference>
<evidence type="ECO:0000256" key="2">
    <source>
        <dbReference type="ARBA" id="ARBA00005336"/>
    </source>
</evidence>
<comment type="catalytic activity">
    <reaction evidence="1">
        <text>Hydrolysis of terminal non-reducing N-acetyl-D-hexosamine residues in N-acetyl-beta-D-hexosaminides.</text>
        <dbReference type="EC" id="3.2.1.52"/>
    </reaction>
</comment>
<evidence type="ECO:0000256" key="5">
    <source>
        <dbReference type="ARBA" id="ARBA00023295"/>
    </source>
</evidence>
<evidence type="ECO:0000256" key="4">
    <source>
        <dbReference type="ARBA" id="ARBA00022801"/>
    </source>
</evidence>
<evidence type="ECO:0000256" key="6">
    <source>
        <dbReference type="SAM" id="SignalP"/>
    </source>
</evidence>
<sequence>MSRISRRTMLGTSAAALAAAAISGVSSPTARAEESLDLQWARATLAKMDLNEKVNQLFIHQVFGTDPHGTDPRNQELYGVGSPVEMIQKFQPGGIILTPETGTFDGSKDHIMGWNRTLDETVKSIGTGVPLHLITRQEPYQLARQGIPITDFPSFMAFGAIAGNVGNSWGLLQEIGNELQGAGFTAWPAIPADIESNPANPVNGLGSFGAELQKVSDRVWTFSRTSTITGPLGGVHSFPGKGATTIGDNGLPVLNRSREEWDALEAVPFKRVAVGIYTELMIVGHIVAPGLDPSGMPASLSEPIVTGILRKEYEYGGTVITEALNTPEIRSLYDDGELAVRALEAGVDQLLMSAAPEQARAAVLEAVNSGRISLEALDKKIIRILYRKRGFRSYDDDLMRDRRDKIGHPNNPESARRWAARAITAVSNDGLLPVAAGSQLLLVGPFTEFPNKLQDALQANGVKTTIRIFDERSGPDSIDSFKRAADELKADAVVVLTKNAYTTPEQVNLVNELSAAGLKVIAVAIGLPYDVGQYTATAKLCTYSDQLVMTAPLADIITGKAKPEGKLPVSVPTADGSIAIGTGLTW</sequence>
<dbReference type="InterPro" id="IPR036881">
    <property type="entry name" value="Glyco_hydro_3_C_sf"/>
</dbReference>
<comment type="similarity">
    <text evidence="2">Belongs to the glycosyl hydrolase 3 family.</text>
</comment>
<dbReference type="SUPFAM" id="SSF52279">
    <property type="entry name" value="Beta-D-glucan exohydrolase, C-terminal domain"/>
    <property type="match status" value="1"/>
</dbReference>
<dbReference type="PROSITE" id="PS51318">
    <property type="entry name" value="TAT"/>
    <property type="match status" value="1"/>
</dbReference>
<feature type="chain" id="PRO_5046680534" description="beta-N-acetylhexosaminidase" evidence="6">
    <location>
        <begin position="33"/>
        <end position="586"/>
    </location>
</feature>
<reference evidence="8 9" key="1">
    <citation type="submission" date="2021-03" db="EMBL/GenBank/DDBJ databases">
        <title>Human Oral Microbial Genomes.</title>
        <authorList>
            <person name="Johnston C.D."/>
            <person name="Chen T."/>
            <person name="Dewhirst F.E."/>
        </authorList>
    </citation>
    <scope>NUCLEOTIDE SEQUENCE [LARGE SCALE GENOMIC DNA]</scope>
    <source>
        <strain evidence="8 9">DSMZ 100122</strain>
    </source>
</reference>
<dbReference type="RefSeq" id="WP_212321963.1">
    <property type="nucleotide sequence ID" value="NZ_AP024463.1"/>
</dbReference>
<dbReference type="InterPro" id="IPR036962">
    <property type="entry name" value="Glyco_hydro_3_N_sf"/>
</dbReference>
<organism evidence="8 9">
    <name type="scientific">Arachnia rubra</name>
    <dbReference type="NCBI Taxonomy" id="1547448"/>
    <lineage>
        <taxon>Bacteria</taxon>
        <taxon>Bacillati</taxon>
        <taxon>Actinomycetota</taxon>
        <taxon>Actinomycetes</taxon>
        <taxon>Propionibacteriales</taxon>
        <taxon>Propionibacteriaceae</taxon>
        <taxon>Arachnia</taxon>
    </lineage>
</organism>
<dbReference type="Gene3D" id="3.20.20.300">
    <property type="entry name" value="Glycoside hydrolase, family 3, N-terminal domain"/>
    <property type="match status" value="1"/>
</dbReference>
<dbReference type="EMBL" id="CP072384">
    <property type="protein sequence ID" value="QUC07471.1"/>
    <property type="molecule type" value="Genomic_DNA"/>
</dbReference>
<feature type="signal peptide" evidence="6">
    <location>
        <begin position="1"/>
        <end position="32"/>
    </location>
</feature>
<accession>A0ABX7Y351</accession>
<protein>
    <recommendedName>
        <fullName evidence="3">beta-N-acetylhexosaminidase</fullName>
        <ecNumber evidence="3">3.2.1.52</ecNumber>
    </recommendedName>
</protein>
<dbReference type="PANTHER" id="PTHR30480">
    <property type="entry name" value="BETA-HEXOSAMINIDASE-RELATED"/>
    <property type="match status" value="1"/>
</dbReference>
<keyword evidence="4" id="KW-0378">Hydrolase</keyword>
<name>A0ABX7Y351_9ACTN</name>
<evidence type="ECO:0000259" key="7">
    <source>
        <dbReference type="Pfam" id="PF00933"/>
    </source>
</evidence>
<evidence type="ECO:0000256" key="1">
    <source>
        <dbReference type="ARBA" id="ARBA00001231"/>
    </source>
</evidence>
<dbReference type="InterPro" id="IPR006311">
    <property type="entry name" value="TAT_signal"/>
</dbReference>
<keyword evidence="6" id="KW-0732">Signal</keyword>
<keyword evidence="5" id="KW-0326">Glycosidase</keyword>
<dbReference type="SUPFAM" id="SSF51445">
    <property type="entry name" value="(Trans)glycosidases"/>
    <property type="match status" value="1"/>
</dbReference>
<dbReference type="InterPro" id="IPR050226">
    <property type="entry name" value="NagZ_Beta-hexosaminidase"/>
</dbReference>
<keyword evidence="9" id="KW-1185">Reference proteome</keyword>
<dbReference type="PANTHER" id="PTHR30480:SF13">
    <property type="entry name" value="BETA-HEXOSAMINIDASE"/>
    <property type="match status" value="1"/>
</dbReference>
<dbReference type="EC" id="3.2.1.52" evidence="3"/>
<dbReference type="Pfam" id="PF00933">
    <property type="entry name" value="Glyco_hydro_3"/>
    <property type="match status" value="1"/>
</dbReference>